<evidence type="ECO:0000256" key="2">
    <source>
        <dbReference type="SAM" id="Phobius"/>
    </source>
</evidence>
<dbReference type="AlphaFoldDB" id="V2Y3T6"/>
<accession>V2Y3T6</accession>
<dbReference type="InterPro" id="IPR010982">
    <property type="entry name" value="Lambda_DNA-bd_dom_sf"/>
</dbReference>
<name>V2Y3T6_9FIRM</name>
<dbReference type="SMART" id="SM00530">
    <property type="entry name" value="HTH_XRE"/>
    <property type="match status" value="1"/>
</dbReference>
<gene>
    <name evidence="4" type="ORF">GCWU0000282_001622</name>
</gene>
<proteinExistence type="predicted"/>
<dbReference type="HOGENOM" id="CLU_066192_2_0_9"/>
<evidence type="ECO:0000313" key="4">
    <source>
        <dbReference type="EMBL" id="ESL02752.1"/>
    </source>
</evidence>
<evidence type="ECO:0000256" key="1">
    <source>
        <dbReference type="ARBA" id="ARBA00023125"/>
    </source>
</evidence>
<keyword evidence="2" id="KW-0812">Transmembrane</keyword>
<organism evidence="4 5">
    <name type="scientific">Catonella morbi ATCC 51271</name>
    <dbReference type="NCBI Taxonomy" id="592026"/>
    <lineage>
        <taxon>Bacteria</taxon>
        <taxon>Bacillati</taxon>
        <taxon>Bacillota</taxon>
        <taxon>Clostridia</taxon>
        <taxon>Lachnospirales</taxon>
        <taxon>Lachnospiraceae</taxon>
        <taxon>Catonella</taxon>
    </lineage>
</organism>
<dbReference type="SUPFAM" id="SSF47413">
    <property type="entry name" value="lambda repressor-like DNA-binding domains"/>
    <property type="match status" value="1"/>
</dbReference>
<dbReference type="RefSeq" id="WP_023354494.1">
    <property type="nucleotide sequence ID" value="NZ_KI535368.1"/>
</dbReference>
<dbReference type="PROSITE" id="PS50943">
    <property type="entry name" value="HTH_CROC1"/>
    <property type="match status" value="1"/>
</dbReference>
<dbReference type="OrthoDB" id="9813152at2"/>
<evidence type="ECO:0000259" key="3">
    <source>
        <dbReference type="PROSITE" id="PS50943"/>
    </source>
</evidence>
<evidence type="ECO:0000313" key="5">
    <source>
        <dbReference type="Proteomes" id="UP000018227"/>
    </source>
</evidence>
<dbReference type="EMBL" id="ACIL03000013">
    <property type="protein sequence ID" value="ESL02752.1"/>
    <property type="molecule type" value="Genomic_DNA"/>
</dbReference>
<dbReference type="PANTHER" id="PTHR46558">
    <property type="entry name" value="TRACRIPTIONAL REGULATORY PROTEIN-RELATED-RELATED"/>
    <property type="match status" value="1"/>
</dbReference>
<protein>
    <submittedName>
        <fullName evidence="4">DNA-binding helix-turn-helix protein</fullName>
    </submittedName>
</protein>
<dbReference type="eggNOG" id="COG1396">
    <property type="taxonomic scope" value="Bacteria"/>
</dbReference>
<keyword evidence="2" id="KW-1133">Transmembrane helix</keyword>
<feature type="transmembrane region" description="Helical" evidence="2">
    <location>
        <begin position="130"/>
        <end position="149"/>
    </location>
</feature>
<feature type="transmembrane region" description="Helical" evidence="2">
    <location>
        <begin position="192"/>
        <end position="215"/>
    </location>
</feature>
<keyword evidence="5" id="KW-1185">Reference proteome</keyword>
<dbReference type="Gene3D" id="1.10.260.40">
    <property type="entry name" value="lambda repressor-like DNA-binding domains"/>
    <property type="match status" value="1"/>
</dbReference>
<dbReference type="GO" id="GO:0003677">
    <property type="term" value="F:DNA binding"/>
    <property type="evidence" value="ECO:0007669"/>
    <property type="project" value="UniProtKB-KW"/>
</dbReference>
<dbReference type="PANTHER" id="PTHR46558:SF11">
    <property type="entry name" value="HTH-TYPE TRANSCRIPTIONAL REGULATOR XRE"/>
    <property type="match status" value="1"/>
</dbReference>
<reference evidence="4 5" key="1">
    <citation type="submission" date="2013-06" db="EMBL/GenBank/DDBJ databases">
        <authorList>
            <person name="Weinstock G."/>
            <person name="Sodergren E."/>
            <person name="Clifton S."/>
            <person name="Fulton L."/>
            <person name="Fulton B."/>
            <person name="Courtney L."/>
            <person name="Fronick C."/>
            <person name="Harrison M."/>
            <person name="Strong C."/>
            <person name="Farmer C."/>
            <person name="Delahaunty K."/>
            <person name="Markovic C."/>
            <person name="Hall O."/>
            <person name="Minx P."/>
            <person name="Tomlinson C."/>
            <person name="Mitreva M."/>
            <person name="Nelson J."/>
            <person name="Hou S."/>
            <person name="Wollam A."/>
            <person name="Pepin K.H."/>
            <person name="Johnson M."/>
            <person name="Bhonagiri V."/>
            <person name="Nash W.E."/>
            <person name="Warren W."/>
            <person name="Chinwalla A."/>
            <person name="Mardis E.R."/>
            <person name="Wilson R.K."/>
        </authorList>
    </citation>
    <scope>NUCLEOTIDE SEQUENCE [LARGE SCALE GENOMIC DNA]</scope>
    <source>
        <strain evidence="4 5">ATCC 51271</strain>
    </source>
</reference>
<dbReference type="CDD" id="cd00093">
    <property type="entry name" value="HTH_XRE"/>
    <property type="match status" value="1"/>
</dbReference>
<dbReference type="Proteomes" id="UP000018227">
    <property type="component" value="Unassembled WGS sequence"/>
</dbReference>
<sequence>MDTEKISKFIATTRTKIGLTQKELADKIGVSDKTISKWETGKSLPDISYYESLCNALNIKVNELLSGEALTEDVYLQKAETNFVEIIRENGFSKNKVIIRLFAGLSLFIGTSILIGILSKSNFTDVFLDLYDLPTFIILLFINLGAAIISGKRTMDDILTLLRYISIPTGVLLTIVSLAMAATEISDITNLAAYLVVSLLATLYGIIEYIIVIILSRRFN</sequence>
<feature type="transmembrane region" description="Helical" evidence="2">
    <location>
        <begin position="161"/>
        <end position="180"/>
    </location>
</feature>
<feature type="domain" description="HTH cro/C1-type" evidence="3">
    <location>
        <begin position="10"/>
        <end position="64"/>
    </location>
</feature>
<keyword evidence="2" id="KW-0472">Membrane</keyword>
<feature type="transmembrane region" description="Helical" evidence="2">
    <location>
        <begin position="97"/>
        <end position="118"/>
    </location>
</feature>
<keyword evidence="1 4" id="KW-0238">DNA-binding</keyword>
<dbReference type="Pfam" id="PF01381">
    <property type="entry name" value="HTH_3"/>
    <property type="match status" value="1"/>
</dbReference>
<dbReference type="InterPro" id="IPR001387">
    <property type="entry name" value="Cro/C1-type_HTH"/>
</dbReference>
<dbReference type="STRING" id="592026.GCWU0000282_001622"/>
<comment type="caution">
    <text evidence="4">The sequence shown here is derived from an EMBL/GenBank/DDBJ whole genome shotgun (WGS) entry which is preliminary data.</text>
</comment>